<dbReference type="AlphaFoldDB" id="A0A8H5AUD6"/>
<proteinExistence type="predicted"/>
<sequence length="162" mass="18556">MTKKARKARQQAALNAANSSSATDTTSRDSSDIKYNYNVIDGHDYSDAKFIEIDQQDKVRVLSNLPEVSTLYILYLTRRGGPGHRYGGLGWRDLFADKTVWDKLKWIRMNHLCSLVPEIRMNDDCTFRLWFCAPGLLHVEVDDDGTWTIPDILSLPEWMVMG</sequence>
<gene>
    <name evidence="2" type="ORF">D9619_007792</name>
</gene>
<name>A0A8H5AUD6_9AGAR</name>
<comment type="caution">
    <text evidence="2">The sequence shown here is derived from an EMBL/GenBank/DDBJ whole genome shotgun (WGS) entry which is preliminary data.</text>
</comment>
<evidence type="ECO:0000256" key="1">
    <source>
        <dbReference type="SAM" id="MobiDB-lite"/>
    </source>
</evidence>
<dbReference type="Proteomes" id="UP000567179">
    <property type="component" value="Unassembled WGS sequence"/>
</dbReference>
<keyword evidence="3" id="KW-1185">Reference proteome</keyword>
<accession>A0A8H5AUD6</accession>
<evidence type="ECO:0000313" key="2">
    <source>
        <dbReference type="EMBL" id="KAF5311085.1"/>
    </source>
</evidence>
<organism evidence="2 3">
    <name type="scientific">Psilocybe cf. subviscida</name>
    <dbReference type="NCBI Taxonomy" id="2480587"/>
    <lineage>
        <taxon>Eukaryota</taxon>
        <taxon>Fungi</taxon>
        <taxon>Dikarya</taxon>
        <taxon>Basidiomycota</taxon>
        <taxon>Agaricomycotina</taxon>
        <taxon>Agaricomycetes</taxon>
        <taxon>Agaricomycetidae</taxon>
        <taxon>Agaricales</taxon>
        <taxon>Agaricineae</taxon>
        <taxon>Strophariaceae</taxon>
        <taxon>Psilocybe</taxon>
    </lineage>
</organism>
<protein>
    <submittedName>
        <fullName evidence="2">Uncharacterized protein</fullName>
    </submittedName>
</protein>
<feature type="compositionally biased region" description="Low complexity" evidence="1">
    <location>
        <begin position="10"/>
        <end position="25"/>
    </location>
</feature>
<feature type="region of interest" description="Disordered" evidence="1">
    <location>
        <begin position="1"/>
        <end position="29"/>
    </location>
</feature>
<evidence type="ECO:0000313" key="3">
    <source>
        <dbReference type="Proteomes" id="UP000567179"/>
    </source>
</evidence>
<dbReference type="OrthoDB" id="3124635at2759"/>
<dbReference type="EMBL" id="JAACJJ010000057">
    <property type="protein sequence ID" value="KAF5311085.1"/>
    <property type="molecule type" value="Genomic_DNA"/>
</dbReference>
<reference evidence="2 3" key="1">
    <citation type="journal article" date="2020" name="ISME J.">
        <title>Uncovering the hidden diversity of litter-decomposition mechanisms in mushroom-forming fungi.</title>
        <authorList>
            <person name="Floudas D."/>
            <person name="Bentzer J."/>
            <person name="Ahren D."/>
            <person name="Johansson T."/>
            <person name="Persson P."/>
            <person name="Tunlid A."/>
        </authorList>
    </citation>
    <scope>NUCLEOTIDE SEQUENCE [LARGE SCALE GENOMIC DNA]</scope>
    <source>
        <strain evidence="2 3">CBS 101986</strain>
    </source>
</reference>